<dbReference type="HAMAP" id="MF_01326_B">
    <property type="entry name" value="Ribosomal_uL24_B"/>
    <property type="match status" value="1"/>
</dbReference>
<dbReference type="InterPro" id="IPR014722">
    <property type="entry name" value="Rib_uL2_dom2"/>
</dbReference>
<gene>
    <name evidence="5" type="primary">rplX</name>
</gene>
<dbReference type="GO" id="GO:1990904">
    <property type="term" value="C:ribonucleoprotein complex"/>
    <property type="evidence" value="ECO:0007669"/>
    <property type="project" value="UniProtKB-KW"/>
</dbReference>
<comment type="subunit">
    <text evidence="5">Part of the 50S ribosomal subunit.</text>
</comment>
<evidence type="ECO:0000256" key="2">
    <source>
        <dbReference type="ARBA" id="ARBA00022980"/>
    </source>
</evidence>
<evidence type="ECO:0000256" key="1">
    <source>
        <dbReference type="ARBA" id="ARBA00010618"/>
    </source>
</evidence>
<dbReference type="PANTHER" id="PTHR12903">
    <property type="entry name" value="MITOCHONDRIAL RIBOSOMAL PROTEIN L24"/>
    <property type="match status" value="1"/>
</dbReference>
<evidence type="ECO:0000259" key="7">
    <source>
        <dbReference type="SMART" id="SM00739"/>
    </source>
</evidence>
<dbReference type="SMART" id="SM00739">
    <property type="entry name" value="KOW"/>
    <property type="match status" value="1"/>
</dbReference>
<keyword evidence="5" id="KW-0699">rRNA-binding</keyword>
<evidence type="ECO:0000256" key="6">
    <source>
        <dbReference type="RuleBase" id="RU003477"/>
    </source>
</evidence>
<organism evidence="8">
    <name type="scientific">uncultured Parcubacteria bacterium Rifle_16ft_4_minimus_33456</name>
    <dbReference type="NCBI Taxonomy" id="1665139"/>
    <lineage>
        <taxon>Bacteria</taxon>
        <taxon>Candidatus Parcubacteria</taxon>
        <taxon>environmental samples</taxon>
    </lineage>
</organism>
<feature type="domain" description="KOW" evidence="7">
    <location>
        <begin position="4"/>
        <end position="31"/>
    </location>
</feature>
<keyword evidence="3 5" id="KW-0687">Ribonucleoprotein</keyword>
<dbReference type="GO" id="GO:0005840">
    <property type="term" value="C:ribosome"/>
    <property type="evidence" value="ECO:0007669"/>
    <property type="project" value="UniProtKB-KW"/>
</dbReference>
<evidence type="ECO:0000256" key="4">
    <source>
        <dbReference type="ARBA" id="ARBA00035206"/>
    </source>
</evidence>
<evidence type="ECO:0000313" key="8">
    <source>
        <dbReference type="EMBL" id="AKQ05643.1"/>
    </source>
</evidence>
<protein>
    <recommendedName>
        <fullName evidence="4 5">Large ribosomal subunit protein uL24</fullName>
    </recommendedName>
</protein>
<dbReference type="CDD" id="cd06089">
    <property type="entry name" value="KOW_RPL26"/>
    <property type="match status" value="1"/>
</dbReference>
<dbReference type="Pfam" id="PF17136">
    <property type="entry name" value="ribosomal_L24"/>
    <property type="match status" value="1"/>
</dbReference>
<keyword evidence="5" id="KW-0694">RNA-binding</keyword>
<dbReference type="AlphaFoldDB" id="A0A0H4TC93"/>
<dbReference type="GO" id="GO:0003735">
    <property type="term" value="F:structural constituent of ribosome"/>
    <property type="evidence" value="ECO:0007669"/>
    <property type="project" value="InterPro"/>
</dbReference>
<dbReference type="PROSITE" id="PS01108">
    <property type="entry name" value="RIBOSOMAL_L24"/>
    <property type="match status" value="1"/>
</dbReference>
<sequence>MAARIKKGDNIKVLSGKDKGKEGKVLRVYPKDELLLVEGINLKKRHRRPKKAGEKGSIVQMPAPLPLSKVMVRCPNCQKAARVRIKIMDNGEKRRSCRKCEVEF</sequence>
<dbReference type="InterPro" id="IPR041988">
    <property type="entry name" value="Ribosomal_uL24_KOW"/>
</dbReference>
<dbReference type="Pfam" id="PF00467">
    <property type="entry name" value="KOW"/>
    <property type="match status" value="1"/>
</dbReference>
<name>A0A0H4TC93_9BACT</name>
<dbReference type="SUPFAM" id="SSF50104">
    <property type="entry name" value="Translation proteins SH3-like domain"/>
    <property type="match status" value="1"/>
</dbReference>
<dbReference type="EMBL" id="KT007083">
    <property type="protein sequence ID" value="AKQ05643.1"/>
    <property type="molecule type" value="Genomic_DNA"/>
</dbReference>
<accession>A0A0H4TC93</accession>
<comment type="function">
    <text evidence="5">One of the proteins that surrounds the polypeptide exit tunnel on the outside of the subunit.</text>
</comment>
<proteinExistence type="inferred from homology"/>
<reference evidence="8" key="1">
    <citation type="journal article" date="2015" name="ISME J.">
        <title>Aquifer environment selects for microbial species cohorts in sediment and groundwater.</title>
        <authorList>
            <person name="Hug L.A."/>
            <person name="Thomas B.C."/>
            <person name="Brown C.T."/>
            <person name="Frischkorn K.R."/>
            <person name="Williams K.H."/>
            <person name="Tringe S.G."/>
            <person name="Banfield J.F."/>
        </authorList>
    </citation>
    <scope>NUCLEOTIDE SEQUENCE</scope>
</reference>
<keyword evidence="2 5" id="KW-0689">Ribosomal protein</keyword>
<dbReference type="InterPro" id="IPR008991">
    <property type="entry name" value="Translation_prot_SH3-like_sf"/>
</dbReference>
<dbReference type="GO" id="GO:0019843">
    <property type="term" value="F:rRNA binding"/>
    <property type="evidence" value="ECO:0007669"/>
    <property type="project" value="UniProtKB-UniRule"/>
</dbReference>
<dbReference type="Gene3D" id="2.30.30.30">
    <property type="match status" value="1"/>
</dbReference>
<dbReference type="GO" id="GO:0006412">
    <property type="term" value="P:translation"/>
    <property type="evidence" value="ECO:0007669"/>
    <property type="project" value="UniProtKB-UniRule"/>
</dbReference>
<evidence type="ECO:0000256" key="3">
    <source>
        <dbReference type="ARBA" id="ARBA00023274"/>
    </source>
</evidence>
<dbReference type="InterPro" id="IPR003256">
    <property type="entry name" value="Ribosomal_uL24"/>
</dbReference>
<dbReference type="InterPro" id="IPR005824">
    <property type="entry name" value="KOW"/>
</dbReference>
<comment type="similarity">
    <text evidence="1 5 6">Belongs to the universal ribosomal protein uL24 family.</text>
</comment>
<dbReference type="InterPro" id="IPR057264">
    <property type="entry name" value="Ribosomal_uL24_C"/>
</dbReference>
<dbReference type="InterPro" id="IPR005825">
    <property type="entry name" value="Ribosomal_uL24_CS"/>
</dbReference>
<comment type="function">
    <text evidence="5">One of two assembly initiator proteins, it binds directly to the 5'-end of the 23S rRNA, where it nucleates assembly of the 50S subunit.</text>
</comment>
<evidence type="ECO:0000256" key="5">
    <source>
        <dbReference type="HAMAP-Rule" id="MF_01326"/>
    </source>
</evidence>
<dbReference type="NCBIfam" id="TIGR01079">
    <property type="entry name" value="rplX_bact"/>
    <property type="match status" value="1"/>
</dbReference>